<feature type="domain" description="ABC-2 type transporter transmembrane" evidence="10">
    <location>
        <begin position="65"/>
        <end position="253"/>
    </location>
</feature>
<comment type="caution">
    <text evidence="11">The sequence shown here is derived from an EMBL/GenBank/DDBJ whole genome shotgun (WGS) entry which is preliminary data.</text>
</comment>
<dbReference type="PANTHER" id="PTHR30413:SF10">
    <property type="entry name" value="CAPSULE POLYSACCHARIDE EXPORT INNER-MEMBRANE PROTEIN CTRC"/>
    <property type="match status" value="1"/>
</dbReference>
<feature type="transmembrane region" description="Helical" evidence="9">
    <location>
        <begin position="177"/>
        <end position="203"/>
    </location>
</feature>
<keyword evidence="7" id="KW-0625">Polysaccharide transport</keyword>
<dbReference type="Proteomes" id="UP001152178">
    <property type="component" value="Unassembled WGS sequence"/>
</dbReference>
<evidence type="ECO:0000256" key="3">
    <source>
        <dbReference type="ARBA" id="ARBA00022448"/>
    </source>
</evidence>
<reference evidence="11" key="1">
    <citation type="submission" date="2022-11" db="EMBL/GenBank/DDBJ databases">
        <authorList>
            <person name="Coimbra C."/>
        </authorList>
    </citation>
    <scope>NUCLEOTIDE SEQUENCE</scope>
    <source>
        <strain evidence="11">Jales19</strain>
    </source>
</reference>
<evidence type="ECO:0000256" key="9">
    <source>
        <dbReference type="SAM" id="Phobius"/>
    </source>
</evidence>
<dbReference type="Pfam" id="PF01061">
    <property type="entry name" value="ABC2_membrane"/>
    <property type="match status" value="1"/>
</dbReference>
<keyword evidence="8 9" id="KW-0472">Membrane</keyword>
<protein>
    <submittedName>
        <fullName evidence="11">ABC transporter permease</fullName>
    </submittedName>
</protein>
<feature type="transmembrane region" description="Helical" evidence="9">
    <location>
        <begin position="263"/>
        <end position="284"/>
    </location>
</feature>
<feature type="transmembrane region" description="Helical" evidence="9">
    <location>
        <begin position="101"/>
        <end position="126"/>
    </location>
</feature>
<sequence length="295" mass="32941">MLVEMAIREGLGGSLWPAKNNAPEQQIAIPQTMIAALNGAFDDISRAIRLHRVWIALAHEDIGDQHRRTTLGPLWLLVNYVAFVGTFVFVFQPAGKDAAGYAAYVAIGLLVWFYLMEVMSLSVSLFQREESFIEGTTLPLFVYVLRLALQSAIRAGYAIAGCLVILLLSGPPVASPWLWSVAGLLLILLVTPAMITVFAFLGAFFPDSQFIVGNLLRVGMFFTPVFWVYKGQEGIQRYAYHWNPFTYFLEIVRLPILNGELPAHAFGVTIIMSLAIWMIALLLLGRYRKQVIFII</sequence>
<evidence type="ECO:0000256" key="8">
    <source>
        <dbReference type="ARBA" id="ARBA00023136"/>
    </source>
</evidence>
<proteinExistence type="inferred from homology"/>
<dbReference type="EMBL" id="JAPFQA010000001">
    <property type="protein sequence ID" value="MCZ8543104.1"/>
    <property type="molecule type" value="Genomic_DNA"/>
</dbReference>
<keyword evidence="6 9" id="KW-1133">Transmembrane helix</keyword>
<evidence type="ECO:0000313" key="11">
    <source>
        <dbReference type="EMBL" id="MCZ8543104.1"/>
    </source>
</evidence>
<evidence type="ECO:0000256" key="2">
    <source>
        <dbReference type="ARBA" id="ARBA00007783"/>
    </source>
</evidence>
<keyword evidence="7" id="KW-0762">Sugar transport</keyword>
<evidence type="ECO:0000259" key="10">
    <source>
        <dbReference type="Pfam" id="PF01061"/>
    </source>
</evidence>
<evidence type="ECO:0000256" key="4">
    <source>
        <dbReference type="ARBA" id="ARBA00022475"/>
    </source>
</evidence>
<keyword evidence="3" id="KW-0813">Transport</keyword>
<dbReference type="RefSeq" id="WP_269903729.1">
    <property type="nucleotide sequence ID" value="NZ_JAPFQA010000001.1"/>
</dbReference>
<comment type="subcellular location">
    <subcellularLocation>
        <location evidence="1">Cell membrane</location>
        <topology evidence="1">Multi-pass membrane protein</topology>
    </subcellularLocation>
</comment>
<keyword evidence="4" id="KW-1003">Cell membrane</keyword>
<feature type="transmembrane region" description="Helical" evidence="9">
    <location>
        <begin position="147"/>
        <end position="171"/>
    </location>
</feature>
<dbReference type="InterPro" id="IPR013525">
    <property type="entry name" value="ABC2_TM"/>
</dbReference>
<evidence type="ECO:0000256" key="5">
    <source>
        <dbReference type="ARBA" id="ARBA00022692"/>
    </source>
</evidence>
<evidence type="ECO:0000256" key="1">
    <source>
        <dbReference type="ARBA" id="ARBA00004651"/>
    </source>
</evidence>
<evidence type="ECO:0000256" key="6">
    <source>
        <dbReference type="ARBA" id="ARBA00022989"/>
    </source>
</evidence>
<evidence type="ECO:0000313" key="12">
    <source>
        <dbReference type="Proteomes" id="UP001152178"/>
    </source>
</evidence>
<dbReference type="PANTHER" id="PTHR30413">
    <property type="entry name" value="INNER MEMBRANE TRANSPORT PERMEASE"/>
    <property type="match status" value="1"/>
</dbReference>
<name>A0ABT4QNH3_9HYPH</name>
<keyword evidence="5 9" id="KW-0812">Transmembrane</keyword>
<accession>A0ABT4QNH3</accession>
<gene>
    <name evidence="11" type="ORF">OOJ09_02855</name>
</gene>
<feature type="transmembrane region" description="Helical" evidence="9">
    <location>
        <begin position="74"/>
        <end position="95"/>
    </location>
</feature>
<evidence type="ECO:0000256" key="7">
    <source>
        <dbReference type="ARBA" id="ARBA00023047"/>
    </source>
</evidence>
<feature type="transmembrane region" description="Helical" evidence="9">
    <location>
        <begin position="210"/>
        <end position="229"/>
    </location>
</feature>
<organism evidence="11 12">
    <name type="scientific">Mesorhizobium qingshengii</name>
    <dbReference type="NCBI Taxonomy" id="1165689"/>
    <lineage>
        <taxon>Bacteria</taxon>
        <taxon>Pseudomonadati</taxon>
        <taxon>Pseudomonadota</taxon>
        <taxon>Alphaproteobacteria</taxon>
        <taxon>Hyphomicrobiales</taxon>
        <taxon>Phyllobacteriaceae</taxon>
        <taxon>Mesorhizobium</taxon>
    </lineage>
</organism>
<keyword evidence="12" id="KW-1185">Reference proteome</keyword>
<comment type="similarity">
    <text evidence="2">Belongs to the ABC-2 integral membrane protein family.</text>
</comment>